<dbReference type="RefSeq" id="WP_386025481.1">
    <property type="nucleotide sequence ID" value="NZ_JBHUHX010000016.1"/>
</dbReference>
<accession>A0ABW4Y7U8</accession>
<feature type="domain" description="Flavin reductase like" evidence="1">
    <location>
        <begin position="19"/>
        <end position="166"/>
    </location>
</feature>
<dbReference type="Pfam" id="PF01613">
    <property type="entry name" value="Flavin_Reduct"/>
    <property type="match status" value="1"/>
</dbReference>
<dbReference type="Proteomes" id="UP001597337">
    <property type="component" value="Unassembled WGS sequence"/>
</dbReference>
<keyword evidence="2" id="KW-0560">Oxidoreductase</keyword>
<organism evidence="2 3">
    <name type="scientific">Thiorhodococcus fuscus</name>
    <dbReference type="NCBI Taxonomy" id="527200"/>
    <lineage>
        <taxon>Bacteria</taxon>
        <taxon>Pseudomonadati</taxon>
        <taxon>Pseudomonadota</taxon>
        <taxon>Gammaproteobacteria</taxon>
        <taxon>Chromatiales</taxon>
        <taxon>Chromatiaceae</taxon>
        <taxon>Thiorhodococcus</taxon>
    </lineage>
</organism>
<sequence length="200" mass="21911">MSNPNALSGAPLDAISRVFECYDTPLWLVTACDGERRGGLIATSVTRASIVDSLPRMLIVIARQHHTWSLIESSQRCALHLLQGSDLEAIWRFGLPSGHEVDKYAGLDPATTPDANPLYGDAVAWLDGRVEFSADIGDRNLYLLEIVAGGVLRDAPALTLKRLLKDAPPGRRDELQRLYARDQAIDAAAIQHWRDTSRAG</sequence>
<dbReference type="InterPro" id="IPR002563">
    <property type="entry name" value="Flavin_Rdtase-like_dom"/>
</dbReference>
<evidence type="ECO:0000313" key="3">
    <source>
        <dbReference type="Proteomes" id="UP001597337"/>
    </source>
</evidence>
<comment type="caution">
    <text evidence="2">The sequence shown here is derived from an EMBL/GenBank/DDBJ whole genome shotgun (WGS) entry which is preliminary data.</text>
</comment>
<evidence type="ECO:0000259" key="1">
    <source>
        <dbReference type="SMART" id="SM00903"/>
    </source>
</evidence>
<dbReference type="InterPro" id="IPR012349">
    <property type="entry name" value="Split_barrel_FMN-bd"/>
</dbReference>
<proteinExistence type="predicted"/>
<dbReference type="EC" id="1.-.-.-" evidence="2"/>
<dbReference type="SMART" id="SM00903">
    <property type="entry name" value="Flavin_Reduct"/>
    <property type="match status" value="1"/>
</dbReference>
<dbReference type="SUPFAM" id="SSF50475">
    <property type="entry name" value="FMN-binding split barrel"/>
    <property type="match status" value="1"/>
</dbReference>
<reference evidence="3" key="1">
    <citation type="journal article" date="2019" name="Int. J. Syst. Evol. Microbiol.">
        <title>The Global Catalogue of Microorganisms (GCM) 10K type strain sequencing project: providing services to taxonomists for standard genome sequencing and annotation.</title>
        <authorList>
            <consortium name="The Broad Institute Genomics Platform"/>
            <consortium name="The Broad Institute Genome Sequencing Center for Infectious Disease"/>
            <person name="Wu L."/>
            <person name="Ma J."/>
        </authorList>
    </citation>
    <scope>NUCLEOTIDE SEQUENCE [LARGE SCALE GENOMIC DNA]</scope>
    <source>
        <strain evidence="3">KACC 12597</strain>
    </source>
</reference>
<dbReference type="EMBL" id="JBHUHX010000016">
    <property type="protein sequence ID" value="MFD2111770.1"/>
    <property type="molecule type" value="Genomic_DNA"/>
</dbReference>
<dbReference type="Gene3D" id="2.30.110.10">
    <property type="entry name" value="Electron Transport, Fmn-binding Protein, Chain A"/>
    <property type="match status" value="1"/>
</dbReference>
<dbReference type="GO" id="GO:0016491">
    <property type="term" value="F:oxidoreductase activity"/>
    <property type="evidence" value="ECO:0007669"/>
    <property type="project" value="UniProtKB-KW"/>
</dbReference>
<gene>
    <name evidence="2" type="ORF">ACFSJC_07955</name>
</gene>
<keyword evidence="3" id="KW-1185">Reference proteome</keyword>
<evidence type="ECO:0000313" key="2">
    <source>
        <dbReference type="EMBL" id="MFD2111770.1"/>
    </source>
</evidence>
<protein>
    <submittedName>
        <fullName evidence="2">Flavin reductase family protein</fullName>
        <ecNumber evidence="2">1.-.-.-</ecNumber>
    </submittedName>
</protein>
<name>A0ABW4Y7U8_9GAMM</name>